<dbReference type="AlphaFoldDB" id="A0A6M0IIP1"/>
<organism evidence="1 2">
    <name type="scientific">Spirosoma agri</name>
    <dbReference type="NCBI Taxonomy" id="1987381"/>
    <lineage>
        <taxon>Bacteria</taxon>
        <taxon>Pseudomonadati</taxon>
        <taxon>Bacteroidota</taxon>
        <taxon>Cytophagia</taxon>
        <taxon>Cytophagales</taxon>
        <taxon>Cytophagaceae</taxon>
        <taxon>Spirosoma</taxon>
    </lineage>
</organism>
<dbReference type="RefSeq" id="WP_164036932.1">
    <property type="nucleotide sequence ID" value="NZ_JAAGNZ010000001.1"/>
</dbReference>
<dbReference type="Pfam" id="PF22028">
    <property type="entry name" value="DUF6934"/>
    <property type="match status" value="1"/>
</dbReference>
<dbReference type="EMBL" id="JAAGNZ010000001">
    <property type="protein sequence ID" value="NEU67231.1"/>
    <property type="molecule type" value="Genomic_DNA"/>
</dbReference>
<proteinExistence type="predicted"/>
<evidence type="ECO:0000313" key="1">
    <source>
        <dbReference type="EMBL" id="NEU67231.1"/>
    </source>
</evidence>
<sequence>MNQPHYDVRTTSDRLQFEFVSKGPKGLIVKRIEYTYIEGLDFWNLGFGDFDPDTGQINDQTISDNGDGRKVLATVAFSIREFMTVHSNATVFFSGSTDQRTQIYKWVIYKYWSDISADFYVDGITETSDVIPFTIQQDYLGFLIRKK</sequence>
<name>A0A6M0IIP1_9BACT</name>
<accession>A0A6M0IIP1</accession>
<dbReference type="Proteomes" id="UP000477386">
    <property type="component" value="Unassembled WGS sequence"/>
</dbReference>
<reference evidence="1 2" key="1">
    <citation type="submission" date="2020-02" db="EMBL/GenBank/DDBJ databases">
        <title>Draft genome sequence of two Spirosoma agri KCTC 52727 and Spirosoma terrae KCTC 52035.</title>
        <authorList>
            <person name="Rojas J."/>
            <person name="Ambika Manirajan B."/>
            <person name="Ratering S."/>
            <person name="Suarez C."/>
            <person name="Schnell S."/>
        </authorList>
    </citation>
    <scope>NUCLEOTIDE SEQUENCE [LARGE SCALE GENOMIC DNA]</scope>
    <source>
        <strain evidence="1 2">KCTC 52727</strain>
    </source>
</reference>
<gene>
    <name evidence="1" type="ORF">GK091_10095</name>
</gene>
<evidence type="ECO:0000313" key="2">
    <source>
        <dbReference type="Proteomes" id="UP000477386"/>
    </source>
</evidence>
<protein>
    <submittedName>
        <fullName evidence="1">Uncharacterized protein</fullName>
    </submittedName>
</protein>
<keyword evidence="2" id="KW-1185">Reference proteome</keyword>
<comment type="caution">
    <text evidence="1">The sequence shown here is derived from an EMBL/GenBank/DDBJ whole genome shotgun (WGS) entry which is preliminary data.</text>
</comment>
<dbReference type="InterPro" id="IPR053865">
    <property type="entry name" value="DUF6934"/>
</dbReference>